<keyword evidence="2" id="KW-1185">Reference proteome</keyword>
<proteinExistence type="predicted"/>
<evidence type="ECO:0000313" key="2">
    <source>
        <dbReference type="Proteomes" id="UP000023152"/>
    </source>
</evidence>
<gene>
    <name evidence="1" type="ORF">RFI_28601</name>
</gene>
<dbReference type="EMBL" id="ASPP01024705">
    <property type="protein sequence ID" value="ETO08787.1"/>
    <property type="molecule type" value="Genomic_DNA"/>
</dbReference>
<accession>X6M5P1</accession>
<dbReference type="Proteomes" id="UP000023152">
    <property type="component" value="Unassembled WGS sequence"/>
</dbReference>
<sequence length="212" mass="24814">MLLVEIVVFLHEKTTFNQNFKKISCLSFFFQKGFKKKLAKNKKIIKRKTQGTIIKRTKETLAYENKLLKVYFDEVKFTNGNYNRIVESDLDGTMVLPVSEDGKIAISWPEISSTSTKMTTNTNTLKHATMKFQKKITFVTRQELPSLITAKEVFFFVKKNFNQIVLKEFPTLYLFTKSNKYLTIWFFNKNCLLRNFKQGIIGVQITLAHFFA</sequence>
<name>X6M5P1_RETFI</name>
<evidence type="ECO:0000313" key="1">
    <source>
        <dbReference type="EMBL" id="ETO08787.1"/>
    </source>
</evidence>
<protein>
    <submittedName>
        <fullName evidence="1">Uncharacterized protein</fullName>
    </submittedName>
</protein>
<organism evidence="1 2">
    <name type="scientific">Reticulomyxa filosa</name>
    <dbReference type="NCBI Taxonomy" id="46433"/>
    <lineage>
        <taxon>Eukaryota</taxon>
        <taxon>Sar</taxon>
        <taxon>Rhizaria</taxon>
        <taxon>Retaria</taxon>
        <taxon>Foraminifera</taxon>
        <taxon>Monothalamids</taxon>
        <taxon>Reticulomyxidae</taxon>
        <taxon>Reticulomyxa</taxon>
    </lineage>
</organism>
<comment type="caution">
    <text evidence="1">The sequence shown here is derived from an EMBL/GenBank/DDBJ whole genome shotgun (WGS) entry which is preliminary data.</text>
</comment>
<dbReference type="AlphaFoldDB" id="X6M5P1"/>
<dbReference type="OrthoDB" id="10249920at2759"/>
<reference evidence="1 2" key="1">
    <citation type="journal article" date="2013" name="Curr. Biol.">
        <title>The Genome of the Foraminiferan Reticulomyxa filosa.</title>
        <authorList>
            <person name="Glockner G."/>
            <person name="Hulsmann N."/>
            <person name="Schleicher M."/>
            <person name="Noegel A.A."/>
            <person name="Eichinger L."/>
            <person name="Gallinger C."/>
            <person name="Pawlowski J."/>
            <person name="Sierra R."/>
            <person name="Euteneuer U."/>
            <person name="Pillet L."/>
            <person name="Moustafa A."/>
            <person name="Platzer M."/>
            <person name="Groth M."/>
            <person name="Szafranski K."/>
            <person name="Schliwa M."/>
        </authorList>
    </citation>
    <scope>NUCLEOTIDE SEQUENCE [LARGE SCALE GENOMIC DNA]</scope>
</reference>